<organism evidence="2 3">
    <name type="scientific">Pantoea phage vB_PagM_LIET2</name>
    <dbReference type="NCBI Taxonomy" id="2508071"/>
    <lineage>
        <taxon>Viruses</taxon>
        <taxon>Duplodnaviria</taxon>
        <taxon>Heunggongvirae</taxon>
        <taxon>Uroviricota</taxon>
        <taxon>Caudoviricetes</taxon>
        <taxon>Lietduovirus</taxon>
        <taxon>Lietduovirus LIET2</taxon>
    </lineage>
</organism>
<protein>
    <submittedName>
        <fullName evidence="2">Uncharacterized protein</fullName>
    </submittedName>
</protein>
<keyword evidence="3" id="KW-1185">Reference proteome</keyword>
<feature type="region of interest" description="Disordered" evidence="1">
    <location>
        <begin position="153"/>
        <end position="172"/>
    </location>
</feature>
<evidence type="ECO:0000256" key="1">
    <source>
        <dbReference type="SAM" id="MobiDB-lite"/>
    </source>
</evidence>
<dbReference type="EMBL" id="MK388689">
    <property type="protein sequence ID" value="QAX92372.1"/>
    <property type="molecule type" value="Genomic_DNA"/>
</dbReference>
<evidence type="ECO:0000313" key="3">
    <source>
        <dbReference type="Proteomes" id="UP000289486"/>
    </source>
</evidence>
<dbReference type="Proteomes" id="UP000289486">
    <property type="component" value="Segment"/>
</dbReference>
<sequence length="229" mass="25799">MSASSNNYLTINAASGHELDAVSKAWGFEDRYKGESDVSFRTRLVSYIRAMDIREKAYRVLGGRVTLCKAISNFEYQEQKIFADHVYVIRYHMGSAQNHRAQSELVRGITDRGDAELMPVADCHFKPFEGYQPQTRPIEERLGEVVEGDVTAGGRTVEPQPFTPVEPNDDEEMSVDDMLGHYEVLRLRAEEINQAAAIANAELNGALLKLELLFESRGWNISRIKGDVK</sequence>
<reference evidence="2 3" key="1">
    <citation type="submission" date="2019-01" db="EMBL/GenBank/DDBJ databases">
        <title>Complete genome sequence of Pantoea phage vB_PagM_LIET2.</title>
        <authorList>
            <person name="Truncaite L."/>
            <person name="Simoliuniene M."/>
            <person name="Kazlauskas D."/>
            <person name="Meskys R."/>
            <person name="Simoliunas E."/>
        </authorList>
    </citation>
    <scope>NUCLEOTIDE SEQUENCE [LARGE SCALE GENOMIC DNA]</scope>
</reference>
<gene>
    <name evidence="2" type="ORF">LIET2_gp120</name>
</gene>
<proteinExistence type="predicted"/>
<accession>A0A411AW95</accession>
<evidence type="ECO:0000313" key="2">
    <source>
        <dbReference type="EMBL" id="QAX92372.1"/>
    </source>
</evidence>
<name>A0A411AW95_9CAUD</name>